<proteinExistence type="predicted"/>
<accession>A0A1G1X2S0</accession>
<evidence type="ECO:0000313" key="2">
    <source>
        <dbReference type="Proteomes" id="UP000177528"/>
    </source>
</evidence>
<dbReference type="AlphaFoldDB" id="A0A1G1X2S0"/>
<evidence type="ECO:0000313" key="1">
    <source>
        <dbReference type="EMBL" id="OGY34305.1"/>
    </source>
</evidence>
<protein>
    <submittedName>
        <fullName evidence="1">Uncharacterized protein</fullName>
    </submittedName>
</protein>
<dbReference type="EMBL" id="MHHR01000016">
    <property type="protein sequence ID" value="OGY34305.1"/>
    <property type="molecule type" value="Genomic_DNA"/>
</dbReference>
<comment type="caution">
    <text evidence="1">The sequence shown here is derived from an EMBL/GenBank/DDBJ whole genome shotgun (WGS) entry which is preliminary data.</text>
</comment>
<name>A0A1G1X2S0_9BACT</name>
<reference evidence="1 2" key="1">
    <citation type="journal article" date="2016" name="Nat. Commun.">
        <title>Thousands of microbial genomes shed light on interconnected biogeochemical processes in an aquifer system.</title>
        <authorList>
            <person name="Anantharaman K."/>
            <person name="Brown C.T."/>
            <person name="Hug L.A."/>
            <person name="Sharon I."/>
            <person name="Castelle C.J."/>
            <person name="Probst A.J."/>
            <person name="Thomas B.C."/>
            <person name="Singh A."/>
            <person name="Wilkins M.J."/>
            <person name="Karaoz U."/>
            <person name="Brodie E.L."/>
            <person name="Williams K.H."/>
            <person name="Hubbard S.S."/>
            <person name="Banfield J.F."/>
        </authorList>
    </citation>
    <scope>NUCLEOTIDE SEQUENCE [LARGE SCALE GENOMIC DNA]</scope>
</reference>
<gene>
    <name evidence="1" type="ORF">A3D99_04530</name>
</gene>
<organism evidence="1 2">
    <name type="scientific">Candidatus Andersenbacteria bacterium RIFCSPHIGHO2_12_FULL_45_11</name>
    <dbReference type="NCBI Taxonomy" id="1797281"/>
    <lineage>
        <taxon>Bacteria</taxon>
        <taxon>Candidatus Anderseniibacteriota</taxon>
    </lineage>
</organism>
<sequence>MNIYFAASIRGGRDDQEIYNDVDSGSEPGMTGRLRKSLMRVRSASGREETQHANTTTHQA</sequence>
<dbReference type="Proteomes" id="UP000177528">
    <property type="component" value="Unassembled WGS sequence"/>
</dbReference>